<dbReference type="Pfam" id="PF08743">
    <property type="entry name" value="Nse4_C"/>
    <property type="match status" value="1"/>
</dbReference>
<evidence type="ECO:0000313" key="10">
    <source>
        <dbReference type="EMBL" id="BFF94990.1"/>
    </source>
</evidence>
<keyword evidence="6 7" id="KW-0539">Nucleus</keyword>
<dbReference type="InterPro" id="IPR027786">
    <property type="entry name" value="Nse4/EID"/>
</dbReference>
<dbReference type="PANTHER" id="PTHR16140">
    <property type="entry name" value="NON-STRUCTURAL MAINTENANCE OF CHROMOSOMES ELEMENT 4"/>
    <property type="match status" value="1"/>
</dbReference>
<organism evidence="10 11">
    <name type="scientific">Drosophila madeirensis</name>
    <name type="common">Fruit fly</name>
    <dbReference type="NCBI Taxonomy" id="30013"/>
    <lineage>
        <taxon>Eukaryota</taxon>
        <taxon>Metazoa</taxon>
        <taxon>Ecdysozoa</taxon>
        <taxon>Arthropoda</taxon>
        <taxon>Hexapoda</taxon>
        <taxon>Insecta</taxon>
        <taxon>Pterygota</taxon>
        <taxon>Neoptera</taxon>
        <taxon>Endopterygota</taxon>
        <taxon>Diptera</taxon>
        <taxon>Brachycera</taxon>
        <taxon>Muscomorpha</taxon>
        <taxon>Ephydroidea</taxon>
        <taxon>Drosophilidae</taxon>
        <taxon>Drosophila</taxon>
        <taxon>Sophophora</taxon>
    </lineage>
</organism>
<dbReference type="PANTHER" id="PTHR16140:SF0">
    <property type="entry name" value="NON-STRUCTURAL MAINTENANCE OF CHROMOSOMES ELEMENT 4"/>
    <property type="match status" value="1"/>
</dbReference>
<keyword evidence="4 7" id="KW-0233">DNA recombination</keyword>
<dbReference type="GO" id="GO:0005634">
    <property type="term" value="C:nucleus"/>
    <property type="evidence" value="ECO:0007669"/>
    <property type="project" value="UniProtKB-SubCell"/>
</dbReference>
<gene>
    <name evidence="10" type="ORF">DMAD_12488</name>
</gene>
<dbReference type="GO" id="GO:0006281">
    <property type="term" value="P:DNA repair"/>
    <property type="evidence" value="ECO:0007669"/>
    <property type="project" value="UniProtKB-UniRule"/>
</dbReference>
<reference evidence="10 11" key="1">
    <citation type="submission" date="2024-02" db="EMBL/GenBank/DDBJ databases">
        <title>A chromosome-level genome assembly of Drosophila madeirensis, a fruit fly species endemic to Madeira island.</title>
        <authorList>
            <person name="Tomihara K."/>
            <person name="Llopart A."/>
            <person name="Yamamoto D."/>
        </authorList>
    </citation>
    <scope>NUCLEOTIDE SEQUENCE [LARGE SCALE GENOMIC DNA]</scope>
    <source>
        <strain evidence="10 11">RF1</strain>
    </source>
</reference>
<evidence type="ECO:0000256" key="6">
    <source>
        <dbReference type="ARBA" id="ARBA00023242"/>
    </source>
</evidence>
<comment type="function">
    <text evidence="7">Component of the SMC5-SMC6 complex, that promotes sister chromatid alignment after DNA damage and facilitates double-stranded DNA breaks (DSBs) repair via homologous recombination between sister chromatids.</text>
</comment>
<keyword evidence="5 7" id="KW-0234">DNA repair</keyword>
<evidence type="ECO:0000259" key="9">
    <source>
        <dbReference type="Pfam" id="PF08743"/>
    </source>
</evidence>
<evidence type="ECO:0000256" key="4">
    <source>
        <dbReference type="ARBA" id="ARBA00023172"/>
    </source>
</evidence>
<feature type="domain" description="Non-structural maintenance of chromosome element 4 C-terminal" evidence="9">
    <location>
        <begin position="196"/>
        <end position="281"/>
    </location>
</feature>
<evidence type="ECO:0000256" key="7">
    <source>
        <dbReference type="RuleBase" id="RU365071"/>
    </source>
</evidence>
<keyword evidence="3 7" id="KW-0227">DNA damage</keyword>
<feature type="region of interest" description="Disordered" evidence="8">
    <location>
        <begin position="149"/>
        <end position="175"/>
    </location>
</feature>
<keyword evidence="11" id="KW-1185">Reference proteome</keyword>
<proteinExistence type="inferred from homology"/>
<dbReference type="Proteomes" id="UP001500889">
    <property type="component" value="Chromosome U"/>
</dbReference>
<evidence type="ECO:0000256" key="5">
    <source>
        <dbReference type="ARBA" id="ARBA00023204"/>
    </source>
</evidence>
<evidence type="ECO:0000256" key="2">
    <source>
        <dbReference type="ARBA" id="ARBA00008997"/>
    </source>
</evidence>
<accession>A0AAU9FH41</accession>
<dbReference type="GO" id="GO:0030915">
    <property type="term" value="C:Smc5-Smc6 complex"/>
    <property type="evidence" value="ECO:0007669"/>
    <property type="project" value="UniProtKB-UniRule"/>
</dbReference>
<comment type="subunit">
    <text evidence="7">Component of the SMC5-SMC6 complex.</text>
</comment>
<dbReference type="InterPro" id="IPR014854">
    <property type="entry name" value="Nse4_C"/>
</dbReference>
<comment type="similarity">
    <text evidence="2 7">Belongs to the NSE4 family.</text>
</comment>
<feature type="compositionally biased region" description="Basic and acidic residues" evidence="8">
    <location>
        <begin position="155"/>
        <end position="174"/>
    </location>
</feature>
<dbReference type="AlphaFoldDB" id="A0AAU9FH41"/>
<name>A0AAU9FH41_DROMD</name>
<evidence type="ECO:0000256" key="8">
    <source>
        <dbReference type="SAM" id="MobiDB-lite"/>
    </source>
</evidence>
<evidence type="ECO:0000313" key="11">
    <source>
        <dbReference type="Proteomes" id="UP001500889"/>
    </source>
</evidence>
<sequence length="291" mass="33389">MDSLTIDSEEAARIMCLQQLIEKNIEIEQQIENNNFDASILAIETIIKQSNEISKGQKERRTNPTELVLDTELLRRNHEVVGKAIQYNTNFTDQMVLTAITNLVFKDNDENWDSLCTEVIKYGMPLYTNDSMIAFIDVAPKLQIQKNRAQRKRKSLVEEKRPKKSDKLLRKEEGSASVSNTLKQIRQIYRSGNDQPIPYFKLICHPTNFMDSVQNSLNVSFLVQENMVYIEPGNDNLPQIRCVANPRTLSTNGSSAQAICAIDVDFCQKMVKHYNIQEPMLKRLEKNDSLS</sequence>
<dbReference type="EMBL" id="AP029264">
    <property type="protein sequence ID" value="BFF94990.1"/>
    <property type="molecule type" value="Genomic_DNA"/>
</dbReference>
<comment type="subcellular location">
    <subcellularLocation>
        <location evidence="1 7">Nucleus</location>
    </subcellularLocation>
</comment>
<evidence type="ECO:0000256" key="3">
    <source>
        <dbReference type="ARBA" id="ARBA00022763"/>
    </source>
</evidence>
<evidence type="ECO:0000256" key="1">
    <source>
        <dbReference type="ARBA" id="ARBA00004123"/>
    </source>
</evidence>
<dbReference type="GO" id="GO:0006310">
    <property type="term" value="P:DNA recombination"/>
    <property type="evidence" value="ECO:0007669"/>
    <property type="project" value="UniProtKB-UniRule"/>
</dbReference>
<protein>
    <recommendedName>
        <fullName evidence="7">Non-structural maintenance of chromosomes element 4</fullName>
    </recommendedName>
</protein>